<feature type="compositionally biased region" description="Low complexity" evidence="1">
    <location>
        <begin position="1"/>
        <end position="15"/>
    </location>
</feature>
<reference evidence="2 3" key="1">
    <citation type="submission" date="2024-01" db="EMBL/GenBank/DDBJ databases">
        <title>Genome assemblies of Stephania.</title>
        <authorList>
            <person name="Yang L."/>
        </authorList>
    </citation>
    <scope>NUCLEOTIDE SEQUENCE [LARGE SCALE GENOMIC DNA]</scope>
    <source>
        <strain evidence="2">YNDBR</strain>
        <tissue evidence="2">Leaf</tissue>
    </source>
</reference>
<accession>A0AAP0EDS1</accession>
<gene>
    <name evidence="2" type="ORF">Syun_029747</name>
</gene>
<protein>
    <submittedName>
        <fullName evidence="2">Uncharacterized protein</fullName>
    </submittedName>
</protein>
<name>A0AAP0EDS1_9MAGN</name>
<comment type="caution">
    <text evidence="2">The sequence shown here is derived from an EMBL/GenBank/DDBJ whole genome shotgun (WGS) entry which is preliminary data.</text>
</comment>
<evidence type="ECO:0000313" key="3">
    <source>
        <dbReference type="Proteomes" id="UP001420932"/>
    </source>
</evidence>
<evidence type="ECO:0000313" key="2">
    <source>
        <dbReference type="EMBL" id="KAK9087353.1"/>
    </source>
</evidence>
<keyword evidence="3" id="KW-1185">Reference proteome</keyword>
<dbReference type="EMBL" id="JBBNAF010000013">
    <property type="protein sequence ID" value="KAK9087353.1"/>
    <property type="molecule type" value="Genomic_DNA"/>
</dbReference>
<evidence type="ECO:0000256" key="1">
    <source>
        <dbReference type="SAM" id="MobiDB-lite"/>
    </source>
</evidence>
<proteinExistence type="predicted"/>
<feature type="region of interest" description="Disordered" evidence="1">
    <location>
        <begin position="1"/>
        <end position="24"/>
    </location>
</feature>
<sequence length="274" mass="31583">MSSLTNPSNSNPSTSGFMKQKSKRTWLGLRRETTKRGQRRCVAAEAGCNITGAPKLMGMGDIENGNEKIAIGRNLSRSDALIKWGLTMLASEPRWVIFVMLTKIILHRKSRAWLLKGLPLELMILYYRLPTTFGNTYRVISDTAVRVYHGSDVKPSVEMPENTGKSTQRYAYITVRTRNRASKRQKTRASAEQCMKCYLRFRLKLRVMKEGLKKHRPFLNCTNARCKSFKWNNYRSDPPDEKLHSAPLLSHRTYPPRDSWNFCLWIALGEIYQS</sequence>
<dbReference type="Proteomes" id="UP001420932">
    <property type="component" value="Unassembled WGS sequence"/>
</dbReference>
<organism evidence="2 3">
    <name type="scientific">Stephania yunnanensis</name>
    <dbReference type="NCBI Taxonomy" id="152371"/>
    <lineage>
        <taxon>Eukaryota</taxon>
        <taxon>Viridiplantae</taxon>
        <taxon>Streptophyta</taxon>
        <taxon>Embryophyta</taxon>
        <taxon>Tracheophyta</taxon>
        <taxon>Spermatophyta</taxon>
        <taxon>Magnoliopsida</taxon>
        <taxon>Ranunculales</taxon>
        <taxon>Menispermaceae</taxon>
        <taxon>Menispermoideae</taxon>
        <taxon>Cissampelideae</taxon>
        <taxon>Stephania</taxon>
    </lineage>
</organism>
<dbReference type="AlphaFoldDB" id="A0AAP0EDS1"/>